<organism evidence="8 9">
    <name type="scientific">Cimex lectularius</name>
    <name type="common">Bed bug</name>
    <name type="synonym">Acanthia lectularia</name>
    <dbReference type="NCBI Taxonomy" id="79782"/>
    <lineage>
        <taxon>Eukaryota</taxon>
        <taxon>Metazoa</taxon>
        <taxon>Ecdysozoa</taxon>
        <taxon>Arthropoda</taxon>
        <taxon>Hexapoda</taxon>
        <taxon>Insecta</taxon>
        <taxon>Pterygota</taxon>
        <taxon>Neoptera</taxon>
        <taxon>Paraneoptera</taxon>
        <taxon>Hemiptera</taxon>
        <taxon>Heteroptera</taxon>
        <taxon>Panheteroptera</taxon>
        <taxon>Cimicomorpha</taxon>
        <taxon>Cimicidae</taxon>
        <taxon>Cimex</taxon>
    </lineage>
</organism>
<gene>
    <name evidence="8" type="primary">106663674</name>
</gene>
<keyword evidence="5 7" id="KW-1133">Transmembrane helix</keyword>
<feature type="transmembrane region" description="Helical" evidence="7">
    <location>
        <begin position="30"/>
        <end position="54"/>
    </location>
</feature>
<dbReference type="PRINTS" id="PR01315">
    <property type="entry name" value="BATTENIN"/>
</dbReference>
<dbReference type="PANTHER" id="PTHR10981">
    <property type="entry name" value="BATTENIN"/>
    <property type="match status" value="1"/>
</dbReference>
<evidence type="ECO:0000256" key="4">
    <source>
        <dbReference type="ARBA" id="ARBA00022692"/>
    </source>
</evidence>
<keyword evidence="3" id="KW-0813">Transport</keyword>
<dbReference type="KEGG" id="clec:106663674"/>
<evidence type="ECO:0000256" key="2">
    <source>
        <dbReference type="ARBA" id="ARBA00007467"/>
    </source>
</evidence>
<feature type="transmembrane region" description="Helical" evidence="7">
    <location>
        <begin position="349"/>
        <end position="373"/>
    </location>
</feature>
<dbReference type="InterPro" id="IPR036259">
    <property type="entry name" value="MFS_trans_sf"/>
</dbReference>
<evidence type="ECO:0000256" key="6">
    <source>
        <dbReference type="ARBA" id="ARBA00023136"/>
    </source>
</evidence>
<feature type="transmembrane region" description="Helical" evidence="7">
    <location>
        <begin position="385"/>
        <end position="406"/>
    </location>
</feature>
<dbReference type="EnsemblMetazoa" id="XM_014388687.2">
    <property type="protein sequence ID" value="XP_014244173.1"/>
    <property type="gene ID" value="LOC106663674"/>
</dbReference>
<dbReference type="GO" id="GO:0007040">
    <property type="term" value="P:lysosome organization"/>
    <property type="evidence" value="ECO:0007669"/>
    <property type="project" value="TreeGrafter"/>
</dbReference>
<dbReference type="InterPro" id="IPR003492">
    <property type="entry name" value="Battenin_disease_Cln3"/>
</dbReference>
<accession>A0A8I6RE14</accession>
<evidence type="ECO:0000313" key="8">
    <source>
        <dbReference type="EnsemblMetazoa" id="XP_014244172.1"/>
    </source>
</evidence>
<evidence type="ECO:0000256" key="7">
    <source>
        <dbReference type="RuleBase" id="RU361113"/>
    </source>
</evidence>
<dbReference type="GO" id="GO:0005765">
    <property type="term" value="C:lysosomal membrane"/>
    <property type="evidence" value="ECO:0007669"/>
    <property type="project" value="UniProtKB-SubCell"/>
</dbReference>
<dbReference type="SUPFAM" id="SSF103473">
    <property type="entry name" value="MFS general substrate transporter"/>
    <property type="match status" value="1"/>
</dbReference>
<dbReference type="GO" id="GO:0012505">
    <property type="term" value="C:endomembrane system"/>
    <property type="evidence" value="ECO:0007669"/>
    <property type="project" value="UniProtKB-SubCell"/>
</dbReference>
<feature type="transmembrane region" description="Helical" evidence="7">
    <location>
        <begin position="320"/>
        <end position="343"/>
    </location>
</feature>
<evidence type="ECO:0000256" key="3">
    <source>
        <dbReference type="ARBA" id="ARBA00022448"/>
    </source>
</evidence>
<comment type="subcellular location">
    <subcellularLocation>
        <location evidence="1">Endomembrane system</location>
        <topology evidence="1">Multi-pass membrane protein</topology>
    </subcellularLocation>
    <subcellularLocation>
        <location evidence="7">Lysosome membrane</location>
        <topology evidence="7">Multi-pass membrane protein</topology>
    </subcellularLocation>
</comment>
<keyword evidence="6 7" id="KW-0472">Membrane</keyword>
<feature type="transmembrane region" description="Helical" evidence="7">
    <location>
        <begin position="256"/>
        <end position="274"/>
    </location>
</feature>
<reference evidence="8" key="1">
    <citation type="submission" date="2022-01" db="UniProtKB">
        <authorList>
            <consortium name="EnsemblMetazoa"/>
        </authorList>
    </citation>
    <scope>IDENTIFICATION</scope>
</reference>
<dbReference type="PANTHER" id="PTHR10981:SF0">
    <property type="entry name" value="BATTENIN"/>
    <property type="match status" value="1"/>
</dbReference>
<sequence length="426" mass="48581">MFRMFSFEAPKGRSLSEIWQDNAKNIRNLISFWLFGLANNFGYVIMLSAAFDILRNIENKHEENKDFKRLCNEMSTGVILLASIIPSFCVKIVVPFLPLWIHARMIIVVTTYTAGLLLVAQGSYHVLIITGVCFVSFAAGLGESSLIAYTVFFNTRNVLSTWASGTGAAGLFGSFSYSLMIQLGLTPNLAIMSMLVMPLLMAVCFWFILNRPSLERFQRKLKFLNEKGTLINLSKVELQAYETFTFRDKLNLVPHLLIRFTLFYGLVYLFEYFINQGLFELLQFPKTFLTIPQQYRWYNFMYQLGVFISRSSMNIVNIDYIWLLALLQACNVFIFMFEVTLGIFKYLEIILALIIWEGLLGGAAYVNTFRLIAVEMPDYQREFALSLNAIGDSVMITLAGIIAIPVHNAICYMESPYGPLNFTVQA</sequence>
<keyword evidence="7" id="KW-0458">Lysosome</keyword>
<dbReference type="AlphaFoldDB" id="A0A8I6RE14"/>
<dbReference type="OMA" id="ATILYCE"/>
<comment type="similarity">
    <text evidence="2 7">Belongs to the battenin family.</text>
</comment>
<evidence type="ECO:0000313" key="9">
    <source>
        <dbReference type="Proteomes" id="UP000494040"/>
    </source>
</evidence>
<dbReference type="GO" id="GO:0051453">
    <property type="term" value="P:regulation of intracellular pH"/>
    <property type="evidence" value="ECO:0007669"/>
    <property type="project" value="TreeGrafter"/>
</dbReference>
<keyword evidence="4 7" id="KW-0812">Transmembrane</keyword>
<dbReference type="Proteomes" id="UP000494040">
    <property type="component" value="Unassembled WGS sequence"/>
</dbReference>
<dbReference type="EnsemblMetazoa" id="XM_014388686.2">
    <property type="protein sequence ID" value="XP_014244172.1"/>
    <property type="gene ID" value="LOC106663674"/>
</dbReference>
<proteinExistence type="inferred from homology"/>
<dbReference type="OrthoDB" id="5965864at2759"/>
<feature type="transmembrane region" description="Helical" evidence="7">
    <location>
        <begin position="189"/>
        <end position="209"/>
    </location>
</feature>
<evidence type="ECO:0000256" key="5">
    <source>
        <dbReference type="ARBA" id="ARBA00022989"/>
    </source>
</evidence>
<feature type="transmembrane region" description="Helical" evidence="7">
    <location>
        <begin position="100"/>
        <end position="119"/>
    </location>
</feature>
<feature type="transmembrane region" description="Helical" evidence="7">
    <location>
        <begin position="75"/>
        <end position="94"/>
    </location>
</feature>
<keyword evidence="9" id="KW-1185">Reference proteome</keyword>
<dbReference type="InterPro" id="IPR018460">
    <property type="entry name" value="Battenin_disease_Cln3_subgr"/>
</dbReference>
<dbReference type="PIRSF" id="PIRSF015974">
    <property type="entry name" value="CLN3_BTN1"/>
    <property type="match status" value="1"/>
</dbReference>
<feature type="transmembrane region" description="Helical" evidence="7">
    <location>
        <begin position="126"/>
        <end position="152"/>
    </location>
</feature>
<feature type="transmembrane region" description="Helical" evidence="7">
    <location>
        <begin position="158"/>
        <end position="177"/>
    </location>
</feature>
<dbReference type="EnsemblMetazoa" id="XM_014388691.2">
    <property type="protein sequence ID" value="XP_014244177.1"/>
    <property type="gene ID" value="LOC106663674"/>
</dbReference>
<evidence type="ECO:0000256" key="1">
    <source>
        <dbReference type="ARBA" id="ARBA00004127"/>
    </source>
</evidence>
<dbReference type="Pfam" id="PF02487">
    <property type="entry name" value="CLN3"/>
    <property type="match status" value="1"/>
</dbReference>
<protein>
    <recommendedName>
        <fullName evidence="7">Battenin</fullName>
    </recommendedName>
</protein>
<name>A0A8I6RE14_CIMLE</name>